<evidence type="ECO:0000256" key="5">
    <source>
        <dbReference type="SAM" id="MobiDB-lite"/>
    </source>
</evidence>
<comment type="caution">
    <text evidence="7">The sequence shown here is derived from an EMBL/GenBank/DDBJ whole genome shotgun (WGS) entry which is preliminary data.</text>
</comment>
<name>A0A139HBZ1_9PEZI</name>
<evidence type="ECO:0000256" key="3">
    <source>
        <dbReference type="ARBA" id="ARBA00022833"/>
    </source>
</evidence>
<proteinExistence type="predicted"/>
<gene>
    <name evidence="7" type="ORF">AC578_807</name>
</gene>
<evidence type="ECO:0000313" key="8">
    <source>
        <dbReference type="Proteomes" id="UP000070133"/>
    </source>
</evidence>
<sequence>MMALLTKDEFLAQLEPTSGVAIAPDQDCPVCYEPIVESTLTSCRHVFCFECLKQWLTTSHTCPACRQELYQKPDDDYHDDREDEEDGDDDEIEQIWFWPQFDFEYDEPAARLALHAQFGVDSHDAILACSLQPQAFINYDKLLTTAVAAVVARLWHYHSFIGGATGPDFVQGWTSIASAIESVLSRNRHQTMAGFQLFLAMEQEVQQTIRAPRNQSLFARRHSLPYRIFEEGIGAVLRLVVEAGYKANPVQYPAAQFDIPVRMSTLIRACLVHPHDFGAAYQRTLKLHEDIPTLENHLTDGQQAYVSKSLLLPVILAWFRHLAPSISTSLVLKGRRDLADRHGTACLLVANFCTGVLGMFNGDIMNWKTLLDKFRTAILELLARTGEWPAQDRETPGFEQQLPEIVELMKNDLDSLLMPCIVEAVRLHGKTELPPVTTETNDHASAAIKDSGH</sequence>
<dbReference type="PROSITE" id="PS00518">
    <property type="entry name" value="ZF_RING_1"/>
    <property type="match status" value="1"/>
</dbReference>
<dbReference type="InterPro" id="IPR001841">
    <property type="entry name" value="Znf_RING"/>
</dbReference>
<feature type="domain" description="RING-type" evidence="6">
    <location>
        <begin position="28"/>
        <end position="66"/>
    </location>
</feature>
<dbReference type="InterPro" id="IPR017907">
    <property type="entry name" value="Znf_RING_CS"/>
</dbReference>
<dbReference type="SMART" id="SM00184">
    <property type="entry name" value="RING"/>
    <property type="match status" value="1"/>
</dbReference>
<dbReference type="Pfam" id="PF13639">
    <property type="entry name" value="zf-RING_2"/>
    <property type="match status" value="1"/>
</dbReference>
<dbReference type="Proteomes" id="UP000070133">
    <property type="component" value="Unassembled WGS sequence"/>
</dbReference>
<dbReference type="Gene3D" id="3.30.40.10">
    <property type="entry name" value="Zinc/RING finger domain, C3HC4 (zinc finger)"/>
    <property type="match status" value="1"/>
</dbReference>
<dbReference type="OrthoDB" id="3650892at2759"/>
<dbReference type="GO" id="GO:0012505">
    <property type="term" value="C:endomembrane system"/>
    <property type="evidence" value="ECO:0007669"/>
    <property type="project" value="TreeGrafter"/>
</dbReference>
<dbReference type="EMBL" id="LFZN01000082">
    <property type="protein sequence ID" value="KXS99969.1"/>
    <property type="molecule type" value="Genomic_DNA"/>
</dbReference>
<evidence type="ECO:0000313" key="7">
    <source>
        <dbReference type="EMBL" id="KXS99969.1"/>
    </source>
</evidence>
<evidence type="ECO:0000256" key="4">
    <source>
        <dbReference type="PROSITE-ProRule" id="PRU00175"/>
    </source>
</evidence>
<dbReference type="GO" id="GO:0008270">
    <property type="term" value="F:zinc ion binding"/>
    <property type="evidence" value="ECO:0007669"/>
    <property type="project" value="UniProtKB-KW"/>
</dbReference>
<reference evidence="7 8" key="1">
    <citation type="submission" date="2015-07" db="EMBL/GenBank/DDBJ databases">
        <title>Comparative genomics of the Sigatoka disease complex on banana suggests a link between parallel evolutionary changes in Pseudocercospora fijiensis and Pseudocercospora eumusae and increased virulence on the banana host.</title>
        <authorList>
            <person name="Chang T.-C."/>
            <person name="Salvucci A."/>
            <person name="Crous P.W."/>
            <person name="Stergiopoulos I."/>
        </authorList>
    </citation>
    <scope>NUCLEOTIDE SEQUENCE [LARGE SCALE GENOMIC DNA]</scope>
    <source>
        <strain evidence="7 8">CBS 114824</strain>
    </source>
</reference>
<evidence type="ECO:0000256" key="2">
    <source>
        <dbReference type="ARBA" id="ARBA00022771"/>
    </source>
</evidence>
<evidence type="ECO:0000256" key="1">
    <source>
        <dbReference type="ARBA" id="ARBA00022723"/>
    </source>
</evidence>
<dbReference type="PANTHER" id="PTHR22763">
    <property type="entry name" value="RING ZINC FINGER PROTEIN"/>
    <property type="match status" value="1"/>
</dbReference>
<dbReference type="STRING" id="321146.A0A139HBZ1"/>
<dbReference type="SUPFAM" id="SSF57850">
    <property type="entry name" value="RING/U-box"/>
    <property type="match status" value="1"/>
</dbReference>
<dbReference type="PROSITE" id="PS50089">
    <property type="entry name" value="ZF_RING_2"/>
    <property type="match status" value="1"/>
</dbReference>
<dbReference type="GO" id="GO:0061630">
    <property type="term" value="F:ubiquitin protein ligase activity"/>
    <property type="evidence" value="ECO:0007669"/>
    <property type="project" value="TreeGrafter"/>
</dbReference>
<keyword evidence="3" id="KW-0862">Zinc</keyword>
<keyword evidence="1" id="KW-0479">Metal-binding</keyword>
<accession>A0A139HBZ1</accession>
<organism evidence="7 8">
    <name type="scientific">Pseudocercospora eumusae</name>
    <dbReference type="NCBI Taxonomy" id="321146"/>
    <lineage>
        <taxon>Eukaryota</taxon>
        <taxon>Fungi</taxon>
        <taxon>Dikarya</taxon>
        <taxon>Ascomycota</taxon>
        <taxon>Pezizomycotina</taxon>
        <taxon>Dothideomycetes</taxon>
        <taxon>Dothideomycetidae</taxon>
        <taxon>Mycosphaerellales</taxon>
        <taxon>Mycosphaerellaceae</taxon>
        <taxon>Pseudocercospora</taxon>
    </lineage>
</organism>
<feature type="region of interest" description="Disordered" evidence="5">
    <location>
        <begin position="433"/>
        <end position="453"/>
    </location>
</feature>
<protein>
    <recommendedName>
        <fullName evidence="6">RING-type domain-containing protein</fullName>
    </recommendedName>
</protein>
<dbReference type="InterPro" id="IPR050731">
    <property type="entry name" value="HRD1_E3_ubiq-ligases"/>
</dbReference>
<dbReference type="AlphaFoldDB" id="A0A139HBZ1"/>
<keyword evidence="8" id="KW-1185">Reference proteome</keyword>
<keyword evidence="2 4" id="KW-0863">Zinc-finger</keyword>
<dbReference type="GO" id="GO:0043161">
    <property type="term" value="P:proteasome-mediated ubiquitin-dependent protein catabolic process"/>
    <property type="evidence" value="ECO:0007669"/>
    <property type="project" value="TreeGrafter"/>
</dbReference>
<dbReference type="InterPro" id="IPR013083">
    <property type="entry name" value="Znf_RING/FYVE/PHD"/>
</dbReference>
<evidence type="ECO:0000259" key="6">
    <source>
        <dbReference type="PROSITE" id="PS50089"/>
    </source>
</evidence>